<comment type="similarity">
    <text evidence="1">Belongs to the Gfo/Idh/MocA family.</text>
</comment>
<dbReference type="Gene3D" id="3.30.360.10">
    <property type="entry name" value="Dihydrodipicolinate Reductase, domain 2"/>
    <property type="match status" value="1"/>
</dbReference>
<feature type="domain" description="Gfo/Idh/MocA-like oxidoreductase N-terminal" evidence="3">
    <location>
        <begin position="5"/>
        <end position="123"/>
    </location>
</feature>
<dbReference type="AlphaFoldDB" id="A0A0C4S6H3"/>
<evidence type="ECO:0000259" key="3">
    <source>
        <dbReference type="Pfam" id="PF01408"/>
    </source>
</evidence>
<evidence type="ECO:0000259" key="4">
    <source>
        <dbReference type="Pfam" id="PF22725"/>
    </source>
</evidence>
<accession>A0A0C4S6H3</accession>
<dbReference type="InterPro" id="IPR036291">
    <property type="entry name" value="NAD(P)-bd_dom_sf"/>
</dbReference>
<dbReference type="PANTHER" id="PTHR22604">
    <property type="entry name" value="OXIDOREDUCTASES"/>
    <property type="match status" value="1"/>
</dbReference>
<gene>
    <name evidence="5" type="primary">arn35</name>
</gene>
<dbReference type="Gene3D" id="3.40.50.720">
    <property type="entry name" value="NAD(P)-binding Rossmann-like Domain"/>
    <property type="match status" value="1"/>
</dbReference>
<dbReference type="SUPFAM" id="SSF51735">
    <property type="entry name" value="NAD(P)-binding Rossmann-fold domains"/>
    <property type="match status" value="1"/>
</dbReference>
<dbReference type="InterPro" id="IPR055170">
    <property type="entry name" value="GFO_IDH_MocA-like_dom"/>
</dbReference>
<dbReference type="PANTHER" id="PTHR22604:SF105">
    <property type="entry name" value="TRANS-1,2-DIHYDROBENZENE-1,2-DIOL DEHYDROGENASE"/>
    <property type="match status" value="1"/>
</dbReference>
<dbReference type="EMBL" id="KJ440489">
    <property type="protein sequence ID" value="AIW63014.1"/>
    <property type="molecule type" value="Genomic_DNA"/>
</dbReference>
<dbReference type="Pfam" id="PF01408">
    <property type="entry name" value="GFO_IDH_MocA"/>
    <property type="match status" value="1"/>
</dbReference>
<dbReference type="GO" id="GO:0016491">
    <property type="term" value="F:oxidoreductase activity"/>
    <property type="evidence" value="ECO:0007669"/>
    <property type="project" value="UniProtKB-KW"/>
</dbReference>
<dbReference type="SUPFAM" id="SSF55347">
    <property type="entry name" value="Glyceraldehyde-3-phosphate dehydrogenase-like, C-terminal domain"/>
    <property type="match status" value="1"/>
</dbReference>
<sequence length="332" mass="35384">MTAVRLGLLGCADIATRRVLPAVHRTADLELVAVASRTGSKAEATAARFGGEAVHGYQRLLERADVDAVYIPLPSALHAEWITRALDAGKHVLAEKPLTTGHLETVRILALARSCGLVVQENYMFLQHRQHRHVQRLIEDGVLGEVRSFAATFAIPRRPPGDIRLNPALGGGALLDVGGYPLRALQHFLGPDLEVVGAALRPDPTAGVDLGGAALLTRADGVTAHLTFGLDHGYVASYQIIGAAGSIRVDHAFTPAADHLPDVWLRLRGGTERLALPADDQYAHSVARFRAAVRAAAPPDPAIAAQARLLDAVRRAAYGDPSGCSTETRRRT</sequence>
<protein>
    <submittedName>
        <fullName evidence="5">NDP-hexose 3-ketoreductase</fullName>
    </submittedName>
</protein>
<name>A0A0C4S6H3_9BACT</name>
<evidence type="ECO:0000256" key="2">
    <source>
        <dbReference type="ARBA" id="ARBA00023002"/>
    </source>
</evidence>
<proteinExistence type="inferred from homology"/>
<keyword evidence="2" id="KW-0560">Oxidoreductase</keyword>
<feature type="domain" description="GFO/IDH/MocA-like oxidoreductase" evidence="4">
    <location>
        <begin position="131"/>
        <end position="248"/>
    </location>
</feature>
<dbReference type="GO" id="GO:0000166">
    <property type="term" value="F:nucleotide binding"/>
    <property type="evidence" value="ECO:0007669"/>
    <property type="project" value="InterPro"/>
</dbReference>
<dbReference type="InterPro" id="IPR000683">
    <property type="entry name" value="Gfo/Idh/MocA-like_OxRdtase_N"/>
</dbReference>
<dbReference type="InterPro" id="IPR050984">
    <property type="entry name" value="Gfo/Idh/MocA_domain"/>
</dbReference>
<reference evidence="5" key="1">
    <citation type="submission" date="2014-02" db="EMBL/GenBank/DDBJ databases">
        <title>Arenimycins C and D, pentangular polyphenols produced by an eDNA-derived gene cluster.</title>
        <authorList>
            <person name="Kang H.-S."/>
            <person name="Brady S.F."/>
        </authorList>
    </citation>
    <scope>NUCLEOTIDE SEQUENCE</scope>
</reference>
<evidence type="ECO:0000256" key="1">
    <source>
        <dbReference type="ARBA" id="ARBA00010928"/>
    </source>
</evidence>
<evidence type="ECO:0000313" key="5">
    <source>
        <dbReference type="EMBL" id="AIW63014.1"/>
    </source>
</evidence>
<dbReference type="Pfam" id="PF22725">
    <property type="entry name" value="GFO_IDH_MocA_C3"/>
    <property type="match status" value="1"/>
</dbReference>
<organism evidence="5">
    <name type="scientific">uncultured bacterium BAC-AB1442/1414/561</name>
    <dbReference type="NCBI Taxonomy" id="1562172"/>
    <lineage>
        <taxon>Bacteria</taxon>
        <taxon>environmental samples</taxon>
    </lineage>
</organism>